<evidence type="ECO:0000256" key="5">
    <source>
        <dbReference type="SAM" id="SignalP"/>
    </source>
</evidence>
<organism evidence="8 9">
    <name type="scientific">Cyphellophora attinorum</name>
    <dbReference type="NCBI Taxonomy" id="1664694"/>
    <lineage>
        <taxon>Eukaryota</taxon>
        <taxon>Fungi</taxon>
        <taxon>Dikarya</taxon>
        <taxon>Ascomycota</taxon>
        <taxon>Pezizomycotina</taxon>
        <taxon>Eurotiomycetes</taxon>
        <taxon>Chaetothyriomycetidae</taxon>
        <taxon>Chaetothyriales</taxon>
        <taxon>Cyphellophoraceae</taxon>
        <taxon>Cyphellophora</taxon>
    </lineage>
</organism>
<dbReference type="InterPro" id="IPR000873">
    <property type="entry name" value="AMP-dep_synth/lig_dom"/>
</dbReference>
<dbReference type="RefSeq" id="XP_017998690.1">
    <property type="nucleotide sequence ID" value="XM_018145973.1"/>
</dbReference>
<dbReference type="Gene3D" id="3.30.300.30">
    <property type="match status" value="1"/>
</dbReference>
<keyword evidence="4" id="KW-0443">Lipid metabolism</keyword>
<feature type="domain" description="AMP-binding enzyme C-terminal" evidence="7">
    <location>
        <begin position="498"/>
        <end position="574"/>
    </location>
</feature>
<name>A0A0N1HMY7_9EURO</name>
<evidence type="ECO:0000313" key="8">
    <source>
        <dbReference type="EMBL" id="KPI38727.1"/>
    </source>
</evidence>
<dbReference type="Pfam" id="PF00501">
    <property type="entry name" value="AMP-binding"/>
    <property type="match status" value="1"/>
</dbReference>
<dbReference type="PANTHER" id="PTHR43859">
    <property type="entry name" value="ACYL-ACTIVATING ENZYME"/>
    <property type="match status" value="1"/>
</dbReference>
<dbReference type="GO" id="GO:0016874">
    <property type="term" value="F:ligase activity"/>
    <property type="evidence" value="ECO:0007669"/>
    <property type="project" value="UniProtKB-KW"/>
</dbReference>
<keyword evidence="5" id="KW-0732">Signal</keyword>
<feature type="domain" description="AMP-dependent synthetase/ligase" evidence="6">
    <location>
        <begin position="58"/>
        <end position="447"/>
    </location>
</feature>
<comment type="caution">
    <text evidence="8">The sequence shown here is derived from an EMBL/GenBank/DDBJ whole genome shotgun (WGS) entry which is preliminary data.</text>
</comment>
<evidence type="ECO:0000256" key="1">
    <source>
        <dbReference type="ARBA" id="ARBA00006432"/>
    </source>
</evidence>
<evidence type="ECO:0000259" key="6">
    <source>
        <dbReference type="Pfam" id="PF00501"/>
    </source>
</evidence>
<dbReference type="SUPFAM" id="SSF56801">
    <property type="entry name" value="Acetyl-CoA synthetase-like"/>
    <property type="match status" value="1"/>
</dbReference>
<dbReference type="STRING" id="1664694.A0A0N1HMY7"/>
<protein>
    <submittedName>
        <fullName evidence="8">Acetate/butyrate--CoA ligase AAE7, peroxisomal</fullName>
    </submittedName>
</protein>
<reference evidence="8 9" key="1">
    <citation type="submission" date="2015-06" db="EMBL/GenBank/DDBJ databases">
        <title>Draft genome of the ant-associated black yeast Phialophora attae CBS 131958.</title>
        <authorList>
            <person name="Moreno L.F."/>
            <person name="Stielow B.J."/>
            <person name="de Hoog S."/>
            <person name="Vicente V.A."/>
            <person name="Weiss V.A."/>
            <person name="de Vries M."/>
            <person name="Cruz L.M."/>
            <person name="Souza E.M."/>
        </authorList>
    </citation>
    <scope>NUCLEOTIDE SEQUENCE [LARGE SCALE GENOMIC DNA]</scope>
    <source>
        <strain evidence="8 9">CBS 131958</strain>
    </source>
</reference>
<dbReference type="AlphaFoldDB" id="A0A0N1HMY7"/>
<feature type="signal peptide" evidence="5">
    <location>
        <begin position="1"/>
        <end position="22"/>
    </location>
</feature>
<evidence type="ECO:0000256" key="3">
    <source>
        <dbReference type="ARBA" id="ARBA00022832"/>
    </source>
</evidence>
<comment type="similarity">
    <text evidence="1">Belongs to the ATP-dependent AMP-binding enzyme family.</text>
</comment>
<keyword evidence="9" id="KW-1185">Reference proteome</keyword>
<dbReference type="Pfam" id="PF13193">
    <property type="entry name" value="AMP-binding_C"/>
    <property type="match status" value="1"/>
</dbReference>
<feature type="chain" id="PRO_5005873409" evidence="5">
    <location>
        <begin position="23"/>
        <end position="593"/>
    </location>
</feature>
<dbReference type="PANTHER" id="PTHR43859:SF4">
    <property type="entry name" value="BUTANOATE--COA LIGASE AAE1-RELATED"/>
    <property type="match status" value="1"/>
</dbReference>
<dbReference type="OrthoDB" id="1882297at2759"/>
<dbReference type="Proteomes" id="UP000038010">
    <property type="component" value="Unassembled WGS sequence"/>
</dbReference>
<dbReference type="InterPro" id="IPR045851">
    <property type="entry name" value="AMP-bd_C_sf"/>
</dbReference>
<dbReference type="Gene3D" id="3.40.50.12780">
    <property type="entry name" value="N-terminal domain of ligase-like"/>
    <property type="match status" value="1"/>
</dbReference>
<dbReference type="GO" id="GO:0006631">
    <property type="term" value="P:fatty acid metabolic process"/>
    <property type="evidence" value="ECO:0007669"/>
    <property type="project" value="UniProtKB-KW"/>
</dbReference>
<keyword evidence="3" id="KW-0276">Fatty acid metabolism</keyword>
<dbReference type="GeneID" id="28737853"/>
<evidence type="ECO:0000256" key="2">
    <source>
        <dbReference type="ARBA" id="ARBA00022598"/>
    </source>
</evidence>
<evidence type="ECO:0000259" key="7">
    <source>
        <dbReference type="Pfam" id="PF13193"/>
    </source>
</evidence>
<dbReference type="EMBL" id="LFJN01000017">
    <property type="protein sequence ID" value="KPI38727.1"/>
    <property type="molecule type" value="Genomic_DNA"/>
</dbReference>
<dbReference type="FunFam" id="3.30.300.30:FF:000008">
    <property type="entry name" value="2,3-dihydroxybenzoate-AMP ligase"/>
    <property type="match status" value="1"/>
</dbReference>
<dbReference type="VEuPathDB" id="FungiDB:AB675_5736"/>
<proteinExistence type="inferred from homology"/>
<dbReference type="InterPro" id="IPR042099">
    <property type="entry name" value="ANL_N_sf"/>
</dbReference>
<accession>A0A0N1HMY7</accession>
<evidence type="ECO:0000313" key="9">
    <source>
        <dbReference type="Proteomes" id="UP000038010"/>
    </source>
</evidence>
<dbReference type="InterPro" id="IPR025110">
    <property type="entry name" value="AMP-bd_C"/>
</dbReference>
<sequence length="593" mass="66117">MSASQATSRLASLFSHLFPAAATSPPGSINNLNIDGRQNGTNGWFNFHTLSPAFFLPRTAAIEPQATAIYHKTANGKILRRTYAQFADRARAFAYYLLKKKYRRVGILCTNTPAFLEAIFGIGAAGAVNIAINYRLKADDITYIFEHSDADSIIVDAEYEHLLDEYRLKHPHIPIIVDTDTDADSGQFDKAVLEGYEYDKELGSHGWAGLFAQAPDELAVNALAYTSGTTSRPKGVEYTHRGSYLAALGNVIEAGLNFHDGQRAKYLWTLPMFHAMGWTFPWAITAARGTHYCLRKIDYPEIWRLLKEEGITHYCAAPTVNTLLCNDSNAEKMPHKVRVAVAASPPTAHLFEQMTSLNLHPVHVYGLTETYGPITKGYILPEWDDLPNQKDKFAKMARQGHGFITSLPCRVIKQEEGERGEIINVEKDGKEIGEICFDGNICSRGYYKDEKATRKLFLGGVCHSGDLAVWHPDGAIQILDRAKDIIISGGENISSVALESILVTHPEVLECAIVAVKDEKWGERPKGYITVKSNSKLDNDTMIQWCKDNRAISRFMVPRELEIIEELPKTSTGKVRKNVLRDWEKGGKRELGP</sequence>
<dbReference type="PROSITE" id="PS00455">
    <property type="entry name" value="AMP_BINDING"/>
    <property type="match status" value="1"/>
</dbReference>
<evidence type="ECO:0000256" key="4">
    <source>
        <dbReference type="ARBA" id="ARBA00023098"/>
    </source>
</evidence>
<gene>
    <name evidence="8" type="ORF">AB675_5736</name>
</gene>
<keyword evidence="2 8" id="KW-0436">Ligase</keyword>
<dbReference type="InterPro" id="IPR020845">
    <property type="entry name" value="AMP-binding_CS"/>
</dbReference>